<dbReference type="Gene3D" id="3.40.50.10610">
    <property type="entry name" value="ABC-type transport auxiliary lipoprotein component"/>
    <property type="match status" value="1"/>
</dbReference>
<evidence type="ECO:0000256" key="2">
    <source>
        <dbReference type="ARBA" id="ARBA00022729"/>
    </source>
</evidence>
<name>A0A2M7EAQ8_9BACT</name>
<gene>
    <name evidence="6" type="ORF">COS11_00325</name>
</gene>
<dbReference type="PANTHER" id="PTHR41164">
    <property type="entry name" value="CURLI PRODUCTION ASSEMBLY/TRANSPORT COMPONENT CSGG"/>
    <property type="match status" value="1"/>
</dbReference>
<evidence type="ECO:0000256" key="4">
    <source>
        <dbReference type="ARBA" id="ARBA00023139"/>
    </source>
</evidence>
<keyword evidence="2" id="KW-0732">Signal</keyword>
<organism evidence="6 7">
    <name type="scientific">bacterium (Candidatus Ratteibacteria) CG01_land_8_20_14_3_00_40_19</name>
    <dbReference type="NCBI Taxonomy" id="2014290"/>
    <lineage>
        <taxon>Bacteria</taxon>
        <taxon>Candidatus Ratteibacteria</taxon>
    </lineage>
</organism>
<dbReference type="InterPro" id="IPR038165">
    <property type="entry name" value="FlgT_C_sf"/>
</dbReference>
<evidence type="ECO:0000256" key="5">
    <source>
        <dbReference type="ARBA" id="ARBA00023288"/>
    </source>
</evidence>
<dbReference type="InterPro" id="IPR005534">
    <property type="entry name" value="Curli_assmbl/transp-comp_CsgG"/>
</dbReference>
<keyword evidence="4" id="KW-0564">Palmitate</keyword>
<dbReference type="PANTHER" id="PTHR41164:SF1">
    <property type="entry name" value="CURLI PRODUCTION ASSEMBLY_TRANSPORT COMPONENT CSGG"/>
    <property type="match status" value="1"/>
</dbReference>
<evidence type="ECO:0008006" key="8">
    <source>
        <dbReference type="Google" id="ProtNLM"/>
    </source>
</evidence>
<dbReference type="AlphaFoldDB" id="A0A2M7EAQ8"/>
<proteinExistence type="predicted"/>
<dbReference type="Gene3D" id="2.40.10.410">
    <property type="entry name" value="FlgT, C-terminal domain"/>
    <property type="match status" value="1"/>
</dbReference>
<keyword evidence="1" id="KW-1003">Cell membrane</keyword>
<dbReference type="Pfam" id="PF03783">
    <property type="entry name" value="CsgG"/>
    <property type="match status" value="1"/>
</dbReference>
<accession>A0A2M7EAQ8</accession>
<evidence type="ECO:0000313" key="6">
    <source>
        <dbReference type="EMBL" id="PIV64798.1"/>
    </source>
</evidence>
<sequence length="316" mass="33505">MVKKILILLLVFSFLGIVGLCADEEIYQGTKKRIAVADFEDKSAHPWWTGDNVGTGMSDMLATALMESGRFTVLERQRVEDIIGEQDLVSAGRISKKTGAKTGAIIGAQFMVYGAVTEFEQQERGGGVGLSYGGIGIGVAGSKAHVGIDLRVYDTTTGQILASKRAVGTCSESGLALGVSRGGVNFGVGSFQKTPIGKASRNAIEEAVKIISEVLESVPTLSATEISGWEGKVANVIEDKVYINGGSNYNIQVGDEFVVYKSGEKLIDPETGESLGMVQGKLVGQIMVTSVFEKYSVCNVVQGKNFAKGDTLKTIK</sequence>
<comment type="caution">
    <text evidence="6">The sequence shown here is derived from an EMBL/GenBank/DDBJ whole genome shotgun (WGS) entry which is preliminary data.</text>
</comment>
<evidence type="ECO:0000256" key="3">
    <source>
        <dbReference type="ARBA" id="ARBA00023136"/>
    </source>
</evidence>
<evidence type="ECO:0000256" key="1">
    <source>
        <dbReference type="ARBA" id="ARBA00022475"/>
    </source>
</evidence>
<keyword evidence="5" id="KW-0449">Lipoprotein</keyword>
<protein>
    <recommendedName>
        <fullName evidence="8">Flagellar assembly protein T C-terminal domain-containing protein</fullName>
    </recommendedName>
</protein>
<dbReference type="EMBL" id="PETL01000019">
    <property type="protein sequence ID" value="PIV64798.1"/>
    <property type="molecule type" value="Genomic_DNA"/>
</dbReference>
<evidence type="ECO:0000313" key="7">
    <source>
        <dbReference type="Proteomes" id="UP000228886"/>
    </source>
</evidence>
<dbReference type="Proteomes" id="UP000228886">
    <property type="component" value="Unassembled WGS sequence"/>
</dbReference>
<reference evidence="7" key="1">
    <citation type="submission" date="2017-09" db="EMBL/GenBank/DDBJ databases">
        <title>Depth-based differentiation of microbial function through sediment-hosted aquifers and enrichment of novel symbionts in the deep terrestrial subsurface.</title>
        <authorList>
            <person name="Probst A.J."/>
            <person name="Ladd B."/>
            <person name="Jarett J.K."/>
            <person name="Geller-Mcgrath D.E."/>
            <person name="Sieber C.M.K."/>
            <person name="Emerson J.B."/>
            <person name="Anantharaman K."/>
            <person name="Thomas B.C."/>
            <person name="Malmstrom R."/>
            <person name="Stieglmeier M."/>
            <person name="Klingl A."/>
            <person name="Woyke T."/>
            <person name="Ryan C.M."/>
            <person name="Banfield J.F."/>
        </authorList>
    </citation>
    <scope>NUCLEOTIDE SEQUENCE [LARGE SCALE GENOMIC DNA]</scope>
</reference>
<keyword evidence="3" id="KW-0472">Membrane</keyword>
<dbReference type="GO" id="GO:0030288">
    <property type="term" value="C:outer membrane-bounded periplasmic space"/>
    <property type="evidence" value="ECO:0007669"/>
    <property type="project" value="InterPro"/>
</dbReference>